<dbReference type="SUPFAM" id="SSF50978">
    <property type="entry name" value="WD40 repeat-like"/>
    <property type="match status" value="1"/>
</dbReference>
<dbReference type="Proteomes" id="UP000241890">
    <property type="component" value="Unassembled WGS sequence"/>
</dbReference>
<dbReference type="PANTHER" id="PTHR22847">
    <property type="entry name" value="WD40 REPEAT PROTEIN"/>
    <property type="match status" value="1"/>
</dbReference>
<evidence type="ECO:0000256" key="2">
    <source>
        <dbReference type="ARBA" id="ARBA00022737"/>
    </source>
</evidence>
<dbReference type="SMART" id="SM00320">
    <property type="entry name" value="WD40"/>
    <property type="match status" value="13"/>
</dbReference>
<dbReference type="InterPro" id="IPR056884">
    <property type="entry name" value="NPHP3-like_N"/>
</dbReference>
<dbReference type="InterPro" id="IPR001680">
    <property type="entry name" value="WD40_rpt"/>
</dbReference>
<dbReference type="InterPro" id="IPR019775">
    <property type="entry name" value="WD40_repeat_CS"/>
</dbReference>
<reference evidence="6 7" key="1">
    <citation type="submission" date="2017-12" db="EMBL/GenBank/DDBJ databases">
        <title>Sequencing, de novo assembly and annotation of complete genome of a new Thraustochytrid species, strain FCC1311.</title>
        <authorList>
            <person name="Sedici K."/>
            <person name="Godart F."/>
            <person name="Aiese Cigliano R."/>
            <person name="Sanseverino W."/>
            <person name="Barakat M."/>
            <person name="Ortet P."/>
            <person name="Marechal E."/>
            <person name="Cagnac O."/>
            <person name="Amato A."/>
        </authorList>
    </citation>
    <scope>NUCLEOTIDE SEQUENCE [LARGE SCALE GENOMIC DNA]</scope>
</reference>
<evidence type="ECO:0000259" key="5">
    <source>
        <dbReference type="Pfam" id="PF24883"/>
    </source>
</evidence>
<dbReference type="InParanoid" id="A0A2R5GI22"/>
<dbReference type="Pfam" id="PF24883">
    <property type="entry name" value="NPHP3_N"/>
    <property type="match status" value="1"/>
</dbReference>
<proteinExistence type="predicted"/>
<keyword evidence="2" id="KW-0677">Repeat</keyword>
<keyword evidence="1 3" id="KW-0853">WD repeat</keyword>
<dbReference type="InterPro" id="IPR011047">
    <property type="entry name" value="Quinoprotein_ADH-like_sf"/>
</dbReference>
<dbReference type="InterPro" id="IPR036322">
    <property type="entry name" value="WD40_repeat_dom_sf"/>
</dbReference>
<feature type="repeat" description="WD" evidence="3">
    <location>
        <begin position="1195"/>
        <end position="1236"/>
    </location>
</feature>
<feature type="repeat" description="WD" evidence="3">
    <location>
        <begin position="940"/>
        <end position="979"/>
    </location>
</feature>
<comment type="caution">
    <text evidence="6">The sequence shown here is derived from an EMBL/GenBank/DDBJ whole genome shotgun (WGS) entry which is preliminary data.</text>
</comment>
<dbReference type="OrthoDB" id="674604at2759"/>
<organism evidence="6 7">
    <name type="scientific">Hondaea fermentalgiana</name>
    <dbReference type="NCBI Taxonomy" id="2315210"/>
    <lineage>
        <taxon>Eukaryota</taxon>
        <taxon>Sar</taxon>
        <taxon>Stramenopiles</taxon>
        <taxon>Bigyra</taxon>
        <taxon>Labyrinthulomycetes</taxon>
        <taxon>Thraustochytrida</taxon>
        <taxon>Thraustochytriidae</taxon>
        <taxon>Hondaea</taxon>
    </lineage>
</organism>
<evidence type="ECO:0000256" key="3">
    <source>
        <dbReference type="PROSITE-ProRule" id="PRU00221"/>
    </source>
</evidence>
<dbReference type="GO" id="GO:1990234">
    <property type="term" value="C:transferase complex"/>
    <property type="evidence" value="ECO:0007669"/>
    <property type="project" value="UniProtKB-ARBA"/>
</dbReference>
<feature type="repeat" description="WD" evidence="3">
    <location>
        <begin position="1057"/>
        <end position="1088"/>
    </location>
</feature>
<feature type="compositionally biased region" description="Gly residues" evidence="4">
    <location>
        <begin position="314"/>
        <end position="328"/>
    </location>
</feature>
<gene>
    <name evidence="6" type="ORF">FCC1311_045262</name>
</gene>
<evidence type="ECO:0000256" key="4">
    <source>
        <dbReference type="SAM" id="MobiDB-lite"/>
    </source>
</evidence>
<evidence type="ECO:0000256" key="1">
    <source>
        <dbReference type="ARBA" id="ARBA00022574"/>
    </source>
</evidence>
<name>A0A2R5GI22_9STRA</name>
<dbReference type="PROSITE" id="PS50082">
    <property type="entry name" value="WD_REPEATS_2"/>
    <property type="match status" value="8"/>
</dbReference>
<protein>
    <submittedName>
        <fullName evidence="6">Guanine nucleotide-binding protein subunit beta-like protein</fullName>
    </submittedName>
</protein>
<sequence>MGRQAWTSNEDDGTFVEVYVSYASHANTGAVFAEKAYHQGDVDYLSRAADMSEAEGRVRKIVRWFARHPELNISLVSHDGMLEAIDEGQEEIKSDKHAILEHHGRRIDRCQVFLSCVSDGYLRNVPRNPQFFRCASEFRHAAWSKPACMVQIALDKAAMKTQDWPQIMRVVLKGNTLHAWPKDDQFDMAMLSLAERIRIAAKNGVEFDPEAPWALLGCTHTFDALAEVRRKALEYLPGSQMQKLNEIRSLIEDRDSRTRVSVLTGPQECGKSVLCAAICLEKGVCNFTPKRIGLGSNGSSSGGSIRRISSSSSVGGGSGSSRFLGGGKDTRGLGGLGGGGGSTRSIGSTSNVGIPRISKLVARKLSRAPPWTVGAVHFFRACDAQGKDVRICLRSVAHQMCSIVPGLREELPTNLEWIDDPQALFSCAIAGPCSRVDPPPERIVVILDGINEADPAHRDILMRLILQSWARETPGWLHLLVSLQTPGPLTRTSLERAGHTILELDDALPYVEAAKYFGSILEPFVANKSDIDTVLPMLQLHGASSYLFGEIFRNRLFARSPEGGLPATSLMSKIPLGLDGLLRDSYHSLLQAAFFGERNALNAFLSVLCAAREPVPVEYILVLISSEEAKRLLAVPTRIIIHEASTLRFVHSFVPEFFVDEARAGVDAVVNLEEGHRRLAHICGLMNDDFASRHTLYHLAQAGQRAAALELLDDFIWVKQAISCSGTDVSVAHRYERLGALVQDCVSESLLMDSDAAQLMRKAMGALSQDVDELAGQIIARLPEKHALHASMTESFMNRSWLKPMRLSLEHPRGPLLEILETNSCGVCCVAMEEYRAFAGCEDGAIWVWQVNSGRLLGVWRGHRGHVTGIAIGARLVVSGSQDATVRAWDFASGRPIYVLGGHLAPVRSVAIGQGIIAAGSDDTTVRVWSALSFEPIFLLVGHLAPVSSLALDGTRLVSGAWDLTVRVWDMDTGREVGVLHGSEAPVLSVATQDDLVVAVTADHSLRAWSTPTGAQLYKVAAQATQVALSDGRLFVAGERGLIQVWDAQTCTHIRDMVGHGGEVTSLFPLDGRVILSGSVDGSVRVWDAHAAAAGAIQEHEGKVRCLVAYGDRVVSGGEDGVLRVWDLRTALELDDLGFENVDVVGMSSPGSQQSYQGEPEPIQALDFWETLVVAASGATVSVWDIALRERLYLLRGHNAPVTKVSIEERGATILSASSDRSVRVWDTNSGQLRHILRRHCAPVTSLSLNGSTLATGGDDAIVCLWDIKTGHSKFAVDHNERVRSVVFRGKYLAVGLFNGSIHVWDATEGRILVVLQGHQAPVVDLTLSQTGSPILVSRDCWGYTCFWDLLEGVQISQEQADVSTWNAVSFAHGRLGLGGDTAGFSIDVPFTCALNYNGTVVAGDRNGVVHFLEVVHTQMRPRIMQRRP</sequence>
<dbReference type="PANTHER" id="PTHR22847:SF637">
    <property type="entry name" value="WD REPEAT DOMAIN 5B"/>
    <property type="match status" value="1"/>
</dbReference>
<dbReference type="InterPro" id="IPR015943">
    <property type="entry name" value="WD40/YVTN_repeat-like_dom_sf"/>
</dbReference>
<dbReference type="CDD" id="cd00200">
    <property type="entry name" value="WD40"/>
    <property type="match status" value="2"/>
</dbReference>
<dbReference type="PROSITE" id="PS50294">
    <property type="entry name" value="WD_REPEATS_REGION"/>
    <property type="match status" value="7"/>
</dbReference>
<accession>A0A2R5GI22</accession>
<feature type="repeat" description="WD" evidence="3">
    <location>
        <begin position="1097"/>
        <end position="1136"/>
    </location>
</feature>
<feature type="repeat" description="WD" evidence="3">
    <location>
        <begin position="900"/>
        <end position="930"/>
    </location>
</feature>
<dbReference type="PROSITE" id="PS00678">
    <property type="entry name" value="WD_REPEATS_1"/>
    <property type="match status" value="5"/>
</dbReference>
<feature type="repeat" description="WD" evidence="3">
    <location>
        <begin position="1237"/>
        <end position="1276"/>
    </location>
</feature>
<feature type="compositionally biased region" description="Low complexity" evidence="4">
    <location>
        <begin position="297"/>
        <end position="313"/>
    </location>
</feature>
<dbReference type="Pfam" id="PF00400">
    <property type="entry name" value="WD40"/>
    <property type="match status" value="7"/>
</dbReference>
<dbReference type="InterPro" id="IPR020472">
    <property type="entry name" value="WD40_PAC1"/>
</dbReference>
<keyword evidence="7" id="KW-1185">Reference proteome</keyword>
<feature type="repeat" description="WD" evidence="3">
    <location>
        <begin position="1276"/>
        <end position="1315"/>
    </location>
</feature>
<dbReference type="SUPFAM" id="SSF50998">
    <property type="entry name" value="Quinoprotein alcohol dehydrogenase-like"/>
    <property type="match status" value="1"/>
</dbReference>
<feature type="domain" description="Nephrocystin 3-like N-terminal" evidence="5">
    <location>
        <begin position="359"/>
        <end position="482"/>
    </location>
</feature>
<feature type="region of interest" description="Disordered" evidence="4">
    <location>
        <begin position="297"/>
        <end position="328"/>
    </location>
</feature>
<dbReference type="EMBL" id="BEYU01000040">
    <property type="protein sequence ID" value="GBG28303.1"/>
    <property type="molecule type" value="Genomic_DNA"/>
</dbReference>
<dbReference type="PRINTS" id="PR00320">
    <property type="entry name" value="GPROTEINBRPT"/>
</dbReference>
<feature type="repeat" description="WD" evidence="3">
    <location>
        <begin position="860"/>
        <end position="899"/>
    </location>
</feature>
<evidence type="ECO:0000313" key="7">
    <source>
        <dbReference type="Proteomes" id="UP000241890"/>
    </source>
</evidence>
<evidence type="ECO:0000313" key="6">
    <source>
        <dbReference type="EMBL" id="GBG28303.1"/>
    </source>
</evidence>
<dbReference type="Gene3D" id="2.130.10.10">
    <property type="entry name" value="YVTN repeat-like/Quinoprotein amine dehydrogenase"/>
    <property type="match status" value="3"/>
</dbReference>